<reference evidence="1" key="1">
    <citation type="submission" date="2019-08" db="EMBL/GenBank/DDBJ databases">
        <title>Genome sequence of Clostridiales bacterium MT110.</title>
        <authorList>
            <person name="Cao J."/>
        </authorList>
    </citation>
    <scope>NUCLEOTIDE SEQUENCE</scope>
    <source>
        <strain evidence="1">MT110</strain>
    </source>
</reference>
<proteinExistence type="predicted"/>
<accession>A0ACD1A8C0</accession>
<protein>
    <submittedName>
        <fullName evidence="1">Uncharacterized protein</fullName>
    </submittedName>
</protein>
<dbReference type="EMBL" id="CP042469">
    <property type="protein sequence ID" value="QOX62593.1"/>
    <property type="molecule type" value="Genomic_DNA"/>
</dbReference>
<evidence type="ECO:0000313" key="2">
    <source>
        <dbReference type="Proteomes" id="UP000594014"/>
    </source>
</evidence>
<dbReference type="Proteomes" id="UP000594014">
    <property type="component" value="Chromosome"/>
</dbReference>
<sequence>MNRCRTNSTGLFHISKFMKIYLGMIAFLIICMMLVIIFKTTSYPKAKCDVVNHDMISTVESIETDELQAKLDVMNQNLSTMLNNKKREEQLLRDYEKTKAAYLEKTITQGASRSGYLGFNLKQPSGLTADIINSVLDETPLEGLGDAYIKAEKETGVSALFLIGVSVNESKWGNSKFARERNNIFGYKAYDSDTGKAEWFSSKEECILIVAKYLSENYLVADGKYYNGTTLQAVNKRYASDESWYLKVNNVMEVIAAMILLQEG</sequence>
<evidence type="ECO:0000313" key="1">
    <source>
        <dbReference type="EMBL" id="QOX62593.1"/>
    </source>
</evidence>
<organism evidence="1 2">
    <name type="scientific">Anoxybacterium hadale</name>
    <dbReference type="NCBI Taxonomy" id="3408580"/>
    <lineage>
        <taxon>Bacteria</taxon>
        <taxon>Bacillati</taxon>
        <taxon>Bacillota</taxon>
        <taxon>Clostridia</taxon>
        <taxon>Peptostreptococcales</taxon>
        <taxon>Anaerovoracaceae</taxon>
        <taxon>Anoxybacterium</taxon>
    </lineage>
</organism>
<keyword evidence="2" id="KW-1185">Reference proteome</keyword>
<name>A0ACD1A8C0_9FIRM</name>
<gene>
    <name evidence="1" type="ORF">FRZ06_04150</name>
</gene>